<dbReference type="Gene3D" id="3.20.20.210">
    <property type="match status" value="1"/>
</dbReference>
<dbReference type="InterPro" id="IPR038071">
    <property type="entry name" value="UROD/MetE-like_sf"/>
</dbReference>
<dbReference type="KEGG" id="emt:CPZ25_002775"/>
<evidence type="ECO:0000313" key="3">
    <source>
        <dbReference type="Proteomes" id="UP000218387"/>
    </source>
</evidence>
<sequence>MSENQLSAGVLEKNKLFEDVFDGKVPERVPRLVFGDNAFCLEYAGYDLRKEQYSLVKNLDAIDQATKDFDSDVVFGMFLRMPHLYKMLEAINFVMGTDGFIQHPEVQGLKDDEYDDFIADPIKTLWDKVLPRLYPALAKPGFEGQKALSKAFYTFFTSMGVMQQGFGKIAEKYDKSVYSMAPAASCTPLDILSDQLRSFSGISTDMRRRPEKVEAACNALLPVAIKAGSGPNANRYVRTFIPLHMAPYMREKDFKRFYWPTFKAYVEALDARGIGANLFVEHDWMRYLDYLNELPPLTHMSFEFGDPKLIAEKVGKRHVISGLYPLTLLKTGTEQQCIDKAKELIDILAPGGQYIFALDKNLLKARDINPENLKAVLNFVKEYGKY</sequence>
<feature type="domain" description="Uroporphyrinogen decarboxylase (URO-D)" evidence="1">
    <location>
        <begin position="197"/>
        <end position="383"/>
    </location>
</feature>
<organism evidence="2 3">
    <name type="scientific">Eubacterium maltosivorans</name>
    <dbReference type="NCBI Taxonomy" id="2041044"/>
    <lineage>
        <taxon>Bacteria</taxon>
        <taxon>Bacillati</taxon>
        <taxon>Bacillota</taxon>
        <taxon>Clostridia</taxon>
        <taxon>Eubacteriales</taxon>
        <taxon>Eubacteriaceae</taxon>
        <taxon>Eubacterium</taxon>
    </lineage>
</organism>
<reference evidence="2 3" key="1">
    <citation type="submission" date="2018-05" db="EMBL/GenBank/DDBJ databases">
        <title>Genome comparison of Eubacterium sp.</title>
        <authorList>
            <person name="Feng Y."/>
            <person name="Sanchez-Andrea I."/>
            <person name="Stams A.J.M."/>
            <person name="De Vos W.M."/>
        </authorList>
    </citation>
    <scope>NUCLEOTIDE SEQUENCE [LARGE SCALE GENOMIC DNA]</scope>
    <source>
        <strain evidence="2 3">YI</strain>
    </source>
</reference>
<evidence type="ECO:0000259" key="1">
    <source>
        <dbReference type="Pfam" id="PF01208"/>
    </source>
</evidence>
<dbReference type="GO" id="GO:0006779">
    <property type="term" value="P:porphyrin-containing compound biosynthetic process"/>
    <property type="evidence" value="ECO:0007669"/>
    <property type="project" value="InterPro"/>
</dbReference>
<dbReference type="RefSeq" id="WP_058694718.1">
    <property type="nucleotide sequence ID" value="NZ_CABJDW020000005.1"/>
</dbReference>
<dbReference type="InterPro" id="IPR000257">
    <property type="entry name" value="Uroporphyrinogen_deCOase"/>
</dbReference>
<proteinExistence type="predicted"/>
<dbReference type="GO" id="GO:0004853">
    <property type="term" value="F:uroporphyrinogen decarboxylase activity"/>
    <property type="evidence" value="ECO:0007669"/>
    <property type="project" value="InterPro"/>
</dbReference>
<accession>A0A4P9C6Q8</accession>
<gene>
    <name evidence="2" type="ORF">CPZ25_002775</name>
</gene>
<dbReference type="EMBL" id="CP029487">
    <property type="protein sequence ID" value="QCT70282.1"/>
    <property type="molecule type" value="Genomic_DNA"/>
</dbReference>
<dbReference type="AlphaFoldDB" id="A0A4P9C6Q8"/>
<dbReference type="Pfam" id="PF01208">
    <property type="entry name" value="URO-D"/>
    <property type="match status" value="1"/>
</dbReference>
<evidence type="ECO:0000313" key="2">
    <source>
        <dbReference type="EMBL" id="QCT70282.1"/>
    </source>
</evidence>
<dbReference type="SUPFAM" id="SSF51726">
    <property type="entry name" value="UROD/MetE-like"/>
    <property type="match status" value="1"/>
</dbReference>
<name>A0A4P9C6Q8_EUBML</name>
<dbReference type="Proteomes" id="UP000218387">
    <property type="component" value="Chromosome"/>
</dbReference>
<protein>
    <submittedName>
        <fullName evidence="2">Uroporphyrinogen decarboxylase</fullName>
    </submittedName>
</protein>
<keyword evidence="3" id="KW-1185">Reference proteome</keyword>